<name>A0ABS6WCQ4_9BIFI</name>
<organism evidence="2 3">
    <name type="scientific">Bifidobacterium miconis</name>
    <dbReference type="NCBI Taxonomy" id="2834435"/>
    <lineage>
        <taxon>Bacteria</taxon>
        <taxon>Bacillati</taxon>
        <taxon>Actinomycetota</taxon>
        <taxon>Actinomycetes</taxon>
        <taxon>Bifidobacteriales</taxon>
        <taxon>Bifidobacteriaceae</taxon>
        <taxon>Bifidobacterium</taxon>
    </lineage>
</organism>
<evidence type="ECO:0000256" key="1">
    <source>
        <dbReference type="SAM" id="MobiDB-lite"/>
    </source>
</evidence>
<sequence length="414" mass="45018">MANEDKMNADDAVAEAERIVHDADAANAGAEDDQDNKPRIIGWFYAFDADKDPQDSDQLIWVSLDQPEGNEREISIHAADLVRQHPENRQLLLADVKLLGQALAEHEDEHAKDITFRRYAFSCTEELPKGVMPIARFTAEFGASEEGVTISHRCAINNQLKNEVLVGAQRLVAGVTEHLPQLFKQLEEVERNAANVAQAQSNAAAAESETQPSADAITDIASIAADMAAISDESESGAATGNAQSTGTSDTNRESKVFGYFYAYDVNATVDDPGAVAKINVDEPGEDGKTKLEFSLSSFITDNVDNCGALLAFVSQLYDVLPKSKENGSIYRRYAFTNRPEPPQNTLPLGRIVVEFEDDKPVGSHCETPGDEKLHDDLIGAAHIVEAFGPYMRQVFDQKRGEQGDESASASNGD</sequence>
<feature type="region of interest" description="Disordered" evidence="1">
    <location>
        <begin position="1"/>
        <end position="36"/>
    </location>
</feature>
<proteinExistence type="predicted"/>
<feature type="compositionally biased region" description="Basic and acidic residues" evidence="1">
    <location>
        <begin position="1"/>
        <end position="24"/>
    </location>
</feature>
<gene>
    <name evidence="2" type="ORF">KIH79_02510</name>
</gene>
<evidence type="ECO:0000313" key="3">
    <source>
        <dbReference type="Proteomes" id="UP000700815"/>
    </source>
</evidence>
<dbReference type="Proteomes" id="UP000700815">
    <property type="component" value="Unassembled WGS sequence"/>
</dbReference>
<accession>A0ABS6WCQ4</accession>
<comment type="caution">
    <text evidence="2">The sequence shown here is derived from an EMBL/GenBank/DDBJ whole genome shotgun (WGS) entry which is preliminary data.</text>
</comment>
<keyword evidence="3" id="KW-1185">Reference proteome</keyword>
<reference evidence="2 3" key="1">
    <citation type="submission" date="2021-05" db="EMBL/GenBank/DDBJ databases">
        <title>Phylogenetic classification of ten novel species belonging to the genus Bifidobacterium comprising B. colchicus sp. nov., B. abeli sp. nov., B. bicoloris sp. nov., B. guerezis sp. nov., B. rosaliae sp. nov., B. santillanensis sp. nov., B. argentati sp. nov., B. amazzoni sp. nov., B. pluviali sp. nov., and B. pinnaculum sp. nov.</title>
        <authorList>
            <person name="Lugli G.A."/>
            <person name="Ruiz Garcia L."/>
            <person name="Margolles A."/>
            <person name="Ventura M."/>
        </authorList>
    </citation>
    <scope>NUCLEOTIDE SEQUENCE [LARGE SCALE GENOMIC DNA]</scope>
    <source>
        <strain evidence="2 3">82T10</strain>
    </source>
</reference>
<evidence type="ECO:0000313" key="2">
    <source>
        <dbReference type="EMBL" id="MBW3091841.1"/>
    </source>
</evidence>
<dbReference type="EMBL" id="JAHBBH010000004">
    <property type="protein sequence ID" value="MBW3091841.1"/>
    <property type="molecule type" value="Genomic_DNA"/>
</dbReference>
<dbReference type="RefSeq" id="WP_219057947.1">
    <property type="nucleotide sequence ID" value="NZ_JAHBBH010000004.1"/>
</dbReference>
<protein>
    <submittedName>
        <fullName evidence="2">Uncharacterized protein</fullName>
    </submittedName>
</protein>